<feature type="compositionally biased region" description="Low complexity" evidence="1">
    <location>
        <begin position="113"/>
        <end position="123"/>
    </location>
</feature>
<feature type="compositionally biased region" description="Pro residues" evidence="1">
    <location>
        <begin position="285"/>
        <end position="299"/>
    </location>
</feature>
<evidence type="ECO:0000313" key="2">
    <source>
        <dbReference type="EMBL" id="KOS22554.1"/>
    </source>
</evidence>
<feature type="compositionally biased region" description="Low complexity" evidence="1">
    <location>
        <begin position="378"/>
        <end position="394"/>
    </location>
</feature>
<keyword evidence="3" id="KW-1185">Reference proteome</keyword>
<comment type="caution">
    <text evidence="2">The sequence shown here is derived from an EMBL/GenBank/DDBJ whole genome shotgun (WGS) entry which is preliminary data.</text>
</comment>
<organism evidence="2 3">
    <name type="scientific">Escovopsis weberi</name>
    <dbReference type="NCBI Taxonomy" id="150374"/>
    <lineage>
        <taxon>Eukaryota</taxon>
        <taxon>Fungi</taxon>
        <taxon>Dikarya</taxon>
        <taxon>Ascomycota</taxon>
        <taxon>Pezizomycotina</taxon>
        <taxon>Sordariomycetes</taxon>
        <taxon>Hypocreomycetidae</taxon>
        <taxon>Hypocreales</taxon>
        <taxon>Hypocreaceae</taxon>
        <taxon>Escovopsis</taxon>
    </lineage>
</organism>
<evidence type="ECO:0000313" key="3">
    <source>
        <dbReference type="Proteomes" id="UP000053831"/>
    </source>
</evidence>
<dbReference type="EMBL" id="LGSR01000006">
    <property type="protein sequence ID" value="KOS22554.1"/>
    <property type="molecule type" value="Genomic_DNA"/>
</dbReference>
<feature type="region of interest" description="Disordered" evidence="1">
    <location>
        <begin position="57"/>
        <end position="177"/>
    </location>
</feature>
<evidence type="ECO:0000256" key="1">
    <source>
        <dbReference type="SAM" id="MobiDB-lite"/>
    </source>
</evidence>
<dbReference type="OrthoDB" id="5107072at2759"/>
<feature type="compositionally biased region" description="Low complexity" evidence="1">
    <location>
        <begin position="159"/>
        <end position="168"/>
    </location>
</feature>
<feature type="compositionally biased region" description="Low complexity" evidence="1">
    <location>
        <begin position="67"/>
        <end position="78"/>
    </location>
</feature>
<sequence length="394" mass="41254">MGSAVSIAVSRDRAVRGRVGVRRDHVGVIRGTIGVEEACFGDAALASLAADGRVIPEGGPGADAVLRSRAAGGPSRRGGYMRSGISPDPLAPEHTPASDHGHAVPVTPLSSVQGMPGPAGYYAPTPPAQPYETPHMHPMPTPSPQPLVQGPAQPPPPQQQQHLMQYQPGPVPGQSPPPAYLYYNSMAPGAQPLSAAAPPPAQYYYPPQPQPQPQPGWPPQPYPYPAQPAFAATRDDFVPALPPRPHPVTVFAGQPAPSWTGGHGPPGGMYAAPPPMAYAPQPYEHGPPQPPRPLAPPNPSSSSSSPLPPSSSPSKKLFSTATARRWLDKTSALLENKLDSVLQGSTGQWPPPQPVYQYMPPAQAPPGPQGYPGPQPYPYYGAPGQGGVPYQRYA</sequence>
<dbReference type="PRINTS" id="PR01217">
    <property type="entry name" value="PRICHEXTENSN"/>
</dbReference>
<gene>
    <name evidence="2" type="ORF">ESCO_002372</name>
</gene>
<dbReference type="AlphaFoldDB" id="A0A0M8N7X7"/>
<dbReference type="STRING" id="150374.A0A0M8N7X7"/>
<feature type="compositionally biased region" description="Pro residues" evidence="1">
    <location>
        <begin position="362"/>
        <end position="377"/>
    </location>
</feature>
<feature type="region of interest" description="Disordered" evidence="1">
    <location>
        <begin position="341"/>
        <end position="394"/>
    </location>
</feature>
<feature type="region of interest" description="Disordered" evidence="1">
    <location>
        <begin position="254"/>
        <end position="319"/>
    </location>
</feature>
<accession>A0A0M8N7X7</accession>
<feature type="region of interest" description="Disordered" evidence="1">
    <location>
        <begin position="198"/>
        <end position="224"/>
    </location>
</feature>
<protein>
    <submittedName>
        <fullName evidence="2">Uncharacterized protein</fullName>
    </submittedName>
</protein>
<dbReference type="Proteomes" id="UP000053831">
    <property type="component" value="Unassembled WGS sequence"/>
</dbReference>
<name>A0A0M8N7X7_ESCWE</name>
<proteinExistence type="predicted"/>
<reference evidence="2 3" key="1">
    <citation type="submission" date="2015-07" db="EMBL/GenBank/DDBJ databases">
        <title>The genome of the fungus Escovopsis weberi, a specialized disease agent of ant agriculture.</title>
        <authorList>
            <person name="de Man T.J."/>
            <person name="Stajich J.E."/>
            <person name="Kubicek C.P."/>
            <person name="Chenthamara K."/>
            <person name="Atanasova L."/>
            <person name="Druzhinina I.S."/>
            <person name="Birnbaum S."/>
            <person name="Barribeau S.M."/>
            <person name="Teiling C."/>
            <person name="Suen G."/>
            <person name="Currie C."/>
            <person name="Gerardo N.M."/>
        </authorList>
    </citation>
    <scope>NUCLEOTIDE SEQUENCE [LARGE SCALE GENOMIC DNA]</scope>
</reference>